<name>A0A537JCS2_9BACT</name>
<organism evidence="7 8">
    <name type="scientific">Candidatus Segetimicrobium genomatis</name>
    <dbReference type="NCBI Taxonomy" id="2569760"/>
    <lineage>
        <taxon>Bacteria</taxon>
        <taxon>Bacillati</taxon>
        <taxon>Candidatus Sysuimicrobiota</taxon>
        <taxon>Candidatus Sysuimicrobiia</taxon>
        <taxon>Candidatus Sysuimicrobiales</taxon>
        <taxon>Candidatus Segetimicrobiaceae</taxon>
        <taxon>Candidatus Segetimicrobium</taxon>
    </lineage>
</organism>
<dbReference type="GO" id="GO:0019843">
    <property type="term" value="F:rRNA binding"/>
    <property type="evidence" value="ECO:0007669"/>
    <property type="project" value="UniProtKB-KW"/>
</dbReference>
<evidence type="ECO:0000256" key="4">
    <source>
        <dbReference type="ARBA" id="ARBA00022917"/>
    </source>
</evidence>
<comment type="caution">
    <text evidence="7">The sequence shown here is derived from an EMBL/GenBank/DDBJ whole genome shotgun (WGS) entry which is preliminary data.</text>
</comment>
<accession>A0A537JCS2</accession>
<dbReference type="InterPro" id="IPR036986">
    <property type="entry name" value="S4_RNA-bd_sf"/>
</dbReference>
<keyword evidence="1" id="KW-0820">tRNA-binding</keyword>
<dbReference type="Proteomes" id="UP000318093">
    <property type="component" value="Unassembled WGS sequence"/>
</dbReference>
<dbReference type="PIRSF" id="PIRSF038881">
    <property type="entry name" value="RNAbp_HP1423"/>
    <property type="match status" value="1"/>
</dbReference>
<keyword evidence="4" id="KW-0648">Protein biosynthesis</keyword>
<keyword evidence="2" id="KW-0699">rRNA-binding</keyword>
<evidence type="ECO:0000313" key="8">
    <source>
        <dbReference type="Proteomes" id="UP000318093"/>
    </source>
</evidence>
<dbReference type="AlphaFoldDB" id="A0A537JCS2"/>
<dbReference type="PROSITE" id="PS50889">
    <property type="entry name" value="S4"/>
    <property type="match status" value="1"/>
</dbReference>
<dbReference type="InterPro" id="IPR002942">
    <property type="entry name" value="S4_RNA-bd"/>
</dbReference>
<dbReference type="InterPro" id="IPR025490">
    <property type="entry name" value="RqcP"/>
</dbReference>
<dbReference type="Gene3D" id="3.10.290.10">
    <property type="entry name" value="RNA-binding S4 domain"/>
    <property type="match status" value="1"/>
</dbReference>
<keyword evidence="3 5" id="KW-0694">RNA-binding</keyword>
<reference evidence="7 8" key="1">
    <citation type="journal article" date="2019" name="Nat. Microbiol.">
        <title>Mediterranean grassland soil C-N compound turnover is dependent on rainfall and depth, and is mediated by genomically divergent microorganisms.</title>
        <authorList>
            <person name="Diamond S."/>
            <person name="Andeer P.F."/>
            <person name="Li Z."/>
            <person name="Crits-Christoph A."/>
            <person name="Burstein D."/>
            <person name="Anantharaman K."/>
            <person name="Lane K.R."/>
            <person name="Thomas B.C."/>
            <person name="Pan C."/>
            <person name="Northen T.R."/>
            <person name="Banfield J.F."/>
        </authorList>
    </citation>
    <scope>NUCLEOTIDE SEQUENCE [LARGE SCALE GENOMIC DNA]</scope>
    <source>
        <strain evidence="7">NP_6</strain>
    </source>
</reference>
<protein>
    <submittedName>
        <fullName evidence="7">RNA-binding S4 domain-containing protein</fullName>
    </submittedName>
</protein>
<evidence type="ECO:0000313" key="7">
    <source>
        <dbReference type="EMBL" id="TMI81347.1"/>
    </source>
</evidence>
<dbReference type="SMART" id="SM00363">
    <property type="entry name" value="S4"/>
    <property type="match status" value="1"/>
</dbReference>
<evidence type="ECO:0000256" key="5">
    <source>
        <dbReference type="PROSITE-ProRule" id="PRU00182"/>
    </source>
</evidence>
<dbReference type="GO" id="GO:0000049">
    <property type="term" value="F:tRNA binding"/>
    <property type="evidence" value="ECO:0007669"/>
    <property type="project" value="UniProtKB-KW"/>
</dbReference>
<evidence type="ECO:0000256" key="1">
    <source>
        <dbReference type="ARBA" id="ARBA00022555"/>
    </source>
</evidence>
<dbReference type="CDD" id="cd00165">
    <property type="entry name" value="S4"/>
    <property type="match status" value="1"/>
</dbReference>
<evidence type="ECO:0000256" key="3">
    <source>
        <dbReference type="ARBA" id="ARBA00022884"/>
    </source>
</evidence>
<feature type="domain" description="RNA-binding S4" evidence="6">
    <location>
        <begin position="1"/>
        <end position="61"/>
    </location>
</feature>
<proteinExistence type="predicted"/>
<evidence type="ECO:0000256" key="2">
    <source>
        <dbReference type="ARBA" id="ARBA00022730"/>
    </source>
</evidence>
<evidence type="ECO:0000259" key="6">
    <source>
        <dbReference type="SMART" id="SM00363"/>
    </source>
</evidence>
<dbReference type="Pfam" id="PF01479">
    <property type="entry name" value="S4"/>
    <property type="match status" value="1"/>
</dbReference>
<dbReference type="EMBL" id="VBAN01000213">
    <property type="protein sequence ID" value="TMI81347.1"/>
    <property type="molecule type" value="Genomic_DNA"/>
</dbReference>
<dbReference type="GO" id="GO:0006412">
    <property type="term" value="P:translation"/>
    <property type="evidence" value="ECO:0007669"/>
    <property type="project" value="UniProtKB-KW"/>
</dbReference>
<sequence length="83" mass="9181">MRLDKFLQLSRLVRRRTLANRLCQAGRVTLNGRPAAPAAAVHPGDIVAVSLVTRRLRARVRSIPTGRAGQEDCVDVLEDRPPE</sequence>
<gene>
    <name evidence="7" type="ORF">E6H03_07180</name>
</gene>
<dbReference type="SUPFAM" id="SSF55174">
    <property type="entry name" value="Alpha-L RNA-binding motif"/>
    <property type="match status" value="1"/>
</dbReference>